<dbReference type="Proteomes" id="UP000268823">
    <property type="component" value="Unassembled WGS sequence"/>
</dbReference>
<feature type="chain" id="PRO_5018332056" description="Cell wall galactomannoprotein" evidence="1">
    <location>
        <begin position="19"/>
        <end position="194"/>
    </location>
</feature>
<dbReference type="OrthoDB" id="5089392at2759"/>
<keyword evidence="1" id="KW-0732">Signal</keyword>
<name>A0A3M7FR88_HORWE</name>
<dbReference type="Pfam" id="PF17615">
    <property type="entry name" value="C166"/>
    <property type="match status" value="1"/>
</dbReference>
<dbReference type="AlphaFoldDB" id="A0A3M7FR88"/>
<proteinExistence type="predicted"/>
<dbReference type="EMBL" id="QWIR01000043">
    <property type="protein sequence ID" value="RMY91187.1"/>
    <property type="molecule type" value="Genomic_DNA"/>
</dbReference>
<reference evidence="2 3" key="1">
    <citation type="journal article" date="2018" name="BMC Genomics">
        <title>Genomic evidence for intraspecific hybridization in a clonal and extremely halotolerant yeast.</title>
        <authorList>
            <person name="Gostincar C."/>
            <person name="Stajich J.E."/>
            <person name="Zupancic J."/>
            <person name="Zalar P."/>
            <person name="Gunde-Cimerman N."/>
        </authorList>
    </citation>
    <scope>NUCLEOTIDE SEQUENCE [LARGE SCALE GENOMIC DNA]</scope>
    <source>
        <strain evidence="2 3">EXF-2788</strain>
    </source>
</reference>
<accession>A0A3M7FR88</accession>
<sequence>MHFSKIFSALALTSAVSGAAIQNEKRAITADQMVDNIQKITQLSQDLQPKADAIGTDGLDALSTSQFEPVIKGFQQIIRVARRDIDNMAGTGDYTAANAQPVCDAFSDFVVVHQELLRILIGKSGLLESIFLGPVAAVLRSLEEVVDTLAFGVIDSVPSCQASATQQKRDLDDTLAKATCAYTPGGTLIGALTC</sequence>
<feature type="signal peptide" evidence="1">
    <location>
        <begin position="1"/>
        <end position="18"/>
    </location>
</feature>
<protein>
    <recommendedName>
        <fullName evidence="4">Cell wall galactomannoprotein</fullName>
    </recommendedName>
</protein>
<evidence type="ECO:0008006" key="4">
    <source>
        <dbReference type="Google" id="ProtNLM"/>
    </source>
</evidence>
<evidence type="ECO:0000313" key="3">
    <source>
        <dbReference type="Proteomes" id="UP000268823"/>
    </source>
</evidence>
<evidence type="ECO:0000313" key="2">
    <source>
        <dbReference type="EMBL" id="RMY91187.1"/>
    </source>
</evidence>
<comment type="caution">
    <text evidence="2">The sequence shown here is derived from an EMBL/GenBank/DDBJ whole genome shotgun (WGS) entry which is preliminary data.</text>
</comment>
<evidence type="ECO:0000256" key="1">
    <source>
        <dbReference type="SAM" id="SignalP"/>
    </source>
</evidence>
<organism evidence="2 3">
    <name type="scientific">Hortaea werneckii</name>
    <name type="common">Black yeast</name>
    <name type="synonym">Cladosporium werneckii</name>
    <dbReference type="NCBI Taxonomy" id="91943"/>
    <lineage>
        <taxon>Eukaryota</taxon>
        <taxon>Fungi</taxon>
        <taxon>Dikarya</taxon>
        <taxon>Ascomycota</taxon>
        <taxon>Pezizomycotina</taxon>
        <taxon>Dothideomycetes</taxon>
        <taxon>Dothideomycetidae</taxon>
        <taxon>Mycosphaerellales</taxon>
        <taxon>Teratosphaeriaceae</taxon>
        <taxon>Hortaea</taxon>
    </lineage>
</organism>
<gene>
    <name evidence="2" type="ORF">D0861_03200</name>
</gene>